<name>A0A193LIM5_9GAMM</name>
<dbReference type="Proteomes" id="UP000092695">
    <property type="component" value="Chromosome"/>
</dbReference>
<organism evidence="2 3">
    <name type="scientific">Woeseia oceani</name>
    <dbReference type="NCBI Taxonomy" id="1548547"/>
    <lineage>
        <taxon>Bacteria</taxon>
        <taxon>Pseudomonadati</taxon>
        <taxon>Pseudomonadota</taxon>
        <taxon>Gammaproteobacteria</taxon>
        <taxon>Woeseiales</taxon>
        <taxon>Woeseiaceae</taxon>
        <taxon>Woeseia</taxon>
    </lineage>
</organism>
<keyword evidence="1" id="KW-0812">Transmembrane</keyword>
<gene>
    <name evidence="2" type="ORF">BA177_15040</name>
</gene>
<dbReference type="STRING" id="1548547.BA177_15040"/>
<evidence type="ECO:0000313" key="3">
    <source>
        <dbReference type="Proteomes" id="UP000092695"/>
    </source>
</evidence>
<feature type="transmembrane region" description="Helical" evidence="1">
    <location>
        <begin position="28"/>
        <end position="52"/>
    </location>
</feature>
<feature type="transmembrane region" description="Helical" evidence="1">
    <location>
        <begin position="64"/>
        <end position="83"/>
    </location>
</feature>
<reference evidence="2 3" key="1">
    <citation type="submission" date="2016-06" db="EMBL/GenBank/DDBJ databases">
        <title>Complete genome sequence of a deep-branching marine Gamma Proteobacterium Woeseia oceani type strain XK5.</title>
        <authorList>
            <person name="Mu D."/>
            <person name="Du Z."/>
        </authorList>
    </citation>
    <scope>NUCLEOTIDE SEQUENCE [LARGE SCALE GENOMIC DNA]</scope>
    <source>
        <strain evidence="2 3">XK5</strain>
    </source>
</reference>
<dbReference type="EMBL" id="CP016268">
    <property type="protein sequence ID" value="ANO52326.1"/>
    <property type="molecule type" value="Genomic_DNA"/>
</dbReference>
<evidence type="ECO:0000313" key="2">
    <source>
        <dbReference type="EMBL" id="ANO52326.1"/>
    </source>
</evidence>
<proteinExistence type="predicted"/>
<keyword evidence="1" id="KW-0472">Membrane</keyword>
<feature type="transmembrane region" description="Helical" evidence="1">
    <location>
        <begin position="182"/>
        <end position="204"/>
    </location>
</feature>
<keyword evidence="1" id="KW-1133">Transmembrane helix</keyword>
<sequence length="208" mass="22841">MGFFKAGTKIKFWSPGFKNKPDVRPPGLLLLVSVFFFLSAISVPIFAVFSSLSDPSGSSLAEGQAIYIAFLHFLLPLGVAYSVSANSPLSRILITFYAALLFVATVAGEGYLGNIQVDTTKRVLVSTILFVILLGWLHASPKMRVYYLLLKDEPIPKDLLSLSLELREGGILRSQTIRIAEWFADHLETVVLVGFIVIVVYAFIQTGP</sequence>
<dbReference type="AlphaFoldDB" id="A0A193LIM5"/>
<accession>A0A193LIM5</accession>
<keyword evidence="3" id="KW-1185">Reference proteome</keyword>
<evidence type="ECO:0000256" key="1">
    <source>
        <dbReference type="SAM" id="Phobius"/>
    </source>
</evidence>
<feature type="transmembrane region" description="Helical" evidence="1">
    <location>
        <begin position="92"/>
        <end position="111"/>
    </location>
</feature>
<dbReference type="KEGG" id="woc:BA177_15040"/>
<protein>
    <submittedName>
        <fullName evidence="2">Uncharacterized protein</fullName>
    </submittedName>
</protein>
<dbReference type="RefSeq" id="WP_068617527.1">
    <property type="nucleotide sequence ID" value="NZ_CP016268.1"/>
</dbReference>
<feature type="transmembrane region" description="Helical" evidence="1">
    <location>
        <begin position="123"/>
        <end position="139"/>
    </location>
</feature>